<evidence type="ECO:0000256" key="4">
    <source>
        <dbReference type="ARBA" id="ARBA00022630"/>
    </source>
</evidence>
<dbReference type="Pfam" id="PF06574">
    <property type="entry name" value="FAD_syn"/>
    <property type="match status" value="1"/>
</dbReference>
<dbReference type="InterPro" id="IPR015864">
    <property type="entry name" value="FAD_synthase"/>
</dbReference>
<evidence type="ECO:0000256" key="2">
    <source>
        <dbReference type="ARBA" id="ARBA00004726"/>
    </source>
</evidence>
<comment type="caution">
    <text evidence="17">The sequence shown here is derived from an EMBL/GenBank/DDBJ whole genome shotgun (WGS) entry which is preliminary data.</text>
</comment>
<evidence type="ECO:0000256" key="14">
    <source>
        <dbReference type="ARBA" id="ARBA00049494"/>
    </source>
</evidence>
<dbReference type="InterPro" id="IPR015865">
    <property type="entry name" value="Riboflavin_kinase_bac/euk"/>
</dbReference>
<dbReference type="InterPro" id="IPR023468">
    <property type="entry name" value="Riboflavin_kinase"/>
</dbReference>
<dbReference type="EMBL" id="JABEMA010000128">
    <property type="protein sequence ID" value="NNH23351.1"/>
    <property type="molecule type" value="Genomic_DNA"/>
</dbReference>
<dbReference type="EC" id="2.7.1.26" evidence="15"/>
<keyword evidence="18" id="KW-1185">Reference proteome</keyword>
<evidence type="ECO:0000256" key="3">
    <source>
        <dbReference type="ARBA" id="ARBA00005201"/>
    </source>
</evidence>
<dbReference type="PANTHER" id="PTHR22749">
    <property type="entry name" value="RIBOFLAVIN KINASE/FMN ADENYLYLTRANSFERASE"/>
    <property type="match status" value="1"/>
</dbReference>
<dbReference type="PANTHER" id="PTHR22749:SF6">
    <property type="entry name" value="RIBOFLAVIN KINASE"/>
    <property type="match status" value="1"/>
</dbReference>
<evidence type="ECO:0000256" key="1">
    <source>
        <dbReference type="ARBA" id="ARBA00002121"/>
    </source>
</evidence>
<dbReference type="CDD" id="cd02064">
    <property type="entry name" value="FAD_synthetase_N"/>
    <property type="match status" value="1"/>
</dbReference>
<evidence type="ECO:0000256" key="11">
    <source>
        <dbReference type="ARBA" id="ARBA00022840"/>
    </source>
</evidence>
<dbReference type="NCBIfam" id="NF004160">
    <property type="entry name" value="PRK05627.1-3"/>
    <property type="match status" value="1"/>
</dbReference>
<dbReference type="InterPro" id="IPR002606">
    <property type="entry name" value="Riboflavin_kinase_bac"/>
</dbReference>
<dbReference type="GO" id="GO:0008531">
    <property type="term" value="F:riboflavin kinase activity"/>
    <property type="evidence" value="ECO:0007669"/>
    <property type="project" value="UniProtKB-UniRule"/>
</dbReference>
<evidence type="ECO:0000313" key="18">
    <source>
        <dbReference type="Proteomes" id="UP000555552"/>
    </source>
</evidence>
<dbReference type="PIRSF" id="PIRSF004491">
    <property type="entry name" value="FAD_Synth"/>
    <property type="match status" value="1"/>
</dbReference>
<reference evidence="17 18" key="1">
    <citation type="submission" date="2020-05" db="EMBL/GenBank/DDBJ databases">
        <title>MicrobeNet Type strains.</title>
        <authorList>
            <person name="Nicholson A.C."/>
        </authorList>
    </citation>
    <scope>NUCLEOTIDE SEQUENCE [LARGE SCALE GENOMIC DNA]</scope>
    <source>
        <strain evidence="17 18">JCM 14547</strain>
    </source>
</reference>
<comment type="pathway">
    <text evidence="3 15">Cofactor biosynthesis; FMN biosynthesis; FMN from riboflavin (ATP route): step 1/1.</text>
</comment>
<evidence type="ECO:0000313" key="17">
    <source>
        <dbReference type="EMBL" id="NNH23351.1"/>
    </source>
</evidence>
<keyword evidence="5 15" id="KW-0288">FMN</keyword>
<comment type="catalytic activity">
    <reaction evidence="13 15">
        <text>riboflavin + ATP = FMN + ADP + H(+)</text>
        <dbReference type="Rhea" id="RHEA:14357"/>
        <dbReference type="ChEBI" id="CHEBI:15378"/>
        <dbReference type="ChEBI" id="CHEBI:30616"/>
        <dbReference type="ChEBI" id="CHEBI:57986"/>
        <dbReference type="ChEBI" id="CHEBI:58210"/>
        <dbReference type="ChEBI" id="CHEBI:456216"/>
        <dbReference type="EC" id="2.7.1.26"/>
    </reaction>
</comment>
<comment type="pathway">
    <text evidence="2 15">Cofactor biosynthesis; FAD biosynthesis; FAD from FMN: step 1/1.</text>
</comment>
<keyword evidence="7 15" id="KW-0548">Nucleotidyltransferase</keyword>
<dbReference type="InterPro" id="IPR014729">
    <property type="entry name" value="Rossmann-like_a/b/a_fold"/>
</dbReference>
<evidence type="ECO:0000256" key="9">
    <source>
        <dbReference type="ARBA" id="ARBA00022777"/>
    </source>
</evidence>
<keyword evidence="12" id="KW-0511">Multifunctional enzyme</keyword>
<dbReference type="NCBIfam" id="TIGR00083">
    <property type="entry name" value="ribF"/>
    <property type="match status" value="1"/>
</dbReference>
<evidence type="ECO:0000256" key="6">
    <source>
        <dbReference type="ARBA" id="ARBA00022679"/>
    </source>
</evidence>
<evidence type="ECO:0000256" key="7">
    <source>
        <dbReference type="ARBA" id="ARBA00022695"/>
    </source>
</evidence>
<dbReference type="FunFam" id="2.40.30.30:FF:000003">
    <property type="entry name" value="Riboflavin biosynthesis protein"/>
    <property type="match status" value="1"/>
</dbReference>
<evidence type="ECO:0000256" key="5">
    <source>
        <dbReference type="ARBA" id="ARBA00022643"/>
    </source>
</evidence>
<keyword evidence="6 15" id="KW-0808">Transferase</keyword>
<comment type="function">
    <text evidence="1">Catalyzes the phosphorylation of riboflavin to FMN followed by the adenylation of FMN to FAD.</text>
</comment>
<dbReference type="GO" id="GO:0009231">
    <property type="term" value="P:riboflavin biosynthetic process"/>
    <property type="evidence" value="ECO:0007669"/>
    <property type="project" value="InterPro"/>
</dbReference>
<dbReference type="Gene3D" id="2.40.30.30">
    <property type="entry name" value="Riboflavin kinase-like"/>
    <property type="match status" value="1"/>
</dbReference>
<dbReference type="SUPFAM" id="SSF82114">
    <property type="entry name" value="Riboflavin kinase-like"/>
    <property type="match status" value="1"/>
</dbReference>
<dbReference type="UniPathway" id="UPA00276">
    <property type="reaction ID" value="UER00406"/>
</dbReference>
<dbReference type="InterPro" id="IPR023465">
    <property type="entry name" value="Riboflavin_kinase_dom_sf"/>
</dbReference>
<dbReference type="GO" id="GO:0006747">
    <property type="term" value="P:FAD biosynthetic process"/>
    <property type="evidence" value="ECO:0007669"/>
    <property type="project" value="UniProtKB-UniRule"/>
</dbReference>
<protein>
    <recommendedName>
        <fullName evidence="15">Riboflavin biosynthesis protein</fullName>
    </recommendedName>
    <domain>
        <recommendedName>
            <fullName evidence="15">Riboflavin kinase</fullName>
            <ecNumber evidence="15">2.7.1.26</ecNumber>
        </recommendedName>
        <alternativeName>
            <fullName evidence="15">Flavokinase</fullName>
        </alternativeName>
    </domain>
    <domain>
        <recommendedName>
            <fullName evidence="15">FMN adenylyltransferase</fullName>
            <ecNumber evidence="15">2.7.7.2</ecNumber>
        </recommendedName>
        <alternativeName>
            <fullName evidence="15">FAD pyrophosphorylase</fullName>
        </alternativeName>
        <alternativeName>
            <fullName evidence="15">FAD synthase</fullName>
        </alternativeName>
    </domain>
</protein>
<dbReference type="SUPFAM" id="SSF52374">
    <property type="entry name" value="Nucleotidylyl transferase"/>
    <property type="match status" value="1"/>
</dbReference>
<evidence type="ECO:0000259" key="16">
    <source>
        <dbReference type="SMART" id="SM00904"/>
    </source>
</evidence>
<gene>
    <name evidence="17" type="ORF">HLB09_09650</name>
</gene>
<dbReference type="AlphaFoldDB" id="A0A849BL33"/>
<accession>A0A849BL33</accession>
<dbReference type="GO" id="GO:0009398">
    <property type="term" value="P:FMN biosynthetic process"/>
    <property type="evidence" value="ECO:0007669"/>
    <property type="project" value="UniProtKB-UniRule"/>
</dbReference>
<sequence length="330" mass="35051">MERWYGAEQVPSAPGGSVVAVGNFDGVHRGHRVLLDEVVRVARERGLRSLAVTFDPHPLHVLHPDRAPALLTGLDERLELLGGTGLDGVVVLPFTRALAARTPREWVAEDLVRDLGARVLVVGHDVRFGAGNAGDLAVLRELASELGVDVVVLDDAVSAGRRWSSSWVRELLAAGDARGAADVLGRPHRVVGEVVHGDHRGRELGYPTANLSAGAEGLVPADGVYAGWLTALDGGAPGGGVRPGDRRPAAVSIGTNPTFDGLERRVEAFVLDVPDGSPLDLYGVRVRVELVERLRETLRFDGVEALCAQMARDVDRAREVLDAAAPVPGR</sequence>
<dbReference type="Pfam" id="PF01687">
    <property type="entry name" value="Flavokinase"/>
    <property type="match status" value="1"/>
</dbReference>
<evidence type="ECO:0000256" key="8">
    <source>
        <dbReference type="ARBA" id="ARBA00022741"/>
    </source>
</evidence>
<dbReference type="Proteomes" id="UP000555552">
    <property type="component" value="Unassembled WGS sequence"/>
</dbReference>
<evidence type="ECO:0000256" key="10">
    <source>
        <dbReference type="ARBA" id="ARBA00022827"/>
    </source>
</evidence>
<dbReference type="GO" id="GO:0003919">
    <property type="term" value="F:FMN adenylyltransferase activity"/>
    <property type="evidence" value="ECO:0007669"/>
    <property type="project" value="UniProtKB-UniRule"/>
</dbReference>
<keyword evidence="8 15" id="KW-0547">Nucleotide-binding</keyword>
<proteinExistence type="inferred from homology"/>
<comment type="catalytic activity">
    <reaction evidence="14 15">
        <text>FMN + ATP + H(+) = FAD + diphosphate</text>
        <dbReference type="Rhea" id="RHEA:17237"/>
        <dbReference type="ChEBI" id="CHEBI:15378"/>
        <dbReference type="ChEBI" id="CHEBI:30616"/>
        <dbReference type="ChEBI" id="CHEBI:33019"/>
        <dbReference type="ChEBI" id="CHEBI:57692"/>
        <dbReference type="ChEBI" id="CHEBI:58210"/>
        <dbReference type="EC" id="2.7.7.2"/>
    </reaction>
</comment>
<dbReference type="GO" id="GO:0005524">
    <property type="term" value="F:ATP binding"/>
    <property type="evidence" value="ECO:0007669"/>
    <property type="project" value="UniProtKB-UniRule"/>
</dbReference>
<keyword evidence="11 15" id="KW-0067">ATP-binding</keyword>
<keyword evidence="4 15" id="KW-0285">Flavoprotein</keyword>
<dbReference type="Gene3D" id="3.40.50.620">
    <property type="entry name" value="HUPs"/>
    <property type="match status" value="1"/>
</dbReference>
<evidence type="ECO:0000256" key="15">
    <source>
        <dbReference type="PIRNR" id="PIRNR004491"/>
    </source>
</evidence>
<evidence type="ECO:0000256" key="13">
    <source>
        <dbReference type="ARBA" id="ARBA00047880"/>
    </source>
</evidence>
<organism evidence="17 18">
    <name type="scientific">Pseudokineococcus marinus</name>
    <dbReference type="NCBI Taxonomy" id="351215"/>
    <lineage>
        <taxon>Bacteria</taxon>
        <taxon>Bacillati</taxon>
        <taxon>Actinomycetota</taxon>
        <taxon>Actinomycetes</taxon>
        <taxon>Kineosporiales</taxon>
        <taxon>Kineosporiaceae</taxon>
        <taxon>Pseudokineococcus</taxon>
    </lineage>
</organism>
<keyword evidence="9 15" id="KW-0418">Kinase</keyword>
<dbReference type="EC" id="2.7.7.2" evidence="15"/>
<dbReference type="SMART" id="SM00904">
    <property type="entry name" value="Flavokinase"/>
    <property type="match status" value="1"/>
</dbReference>
<evidence type="ECO:0000256" key="12">
    <source>
        <dbReference type="ARBA" id="ARBA00023268"/>
    </source>
</evidence>
<dbReference type="UniPathway" id="UPA00277">
    <property type="reaction ID" value="UER00407"/>
</dbReference>
<name>A0A849BL33_9ACTN</name>
<dbReference type="RefSeq" id="WP_171203168.1">
    <property type="nucleotide sequence ID" value="NZ_BAAANP010000032.1"/>
</dbReference>
<keyword evidence="10 15" id="KW-0274">FAD</keyword>
<comment type="similarity">
    <text evidence="15">Belongs to the ribF family.</text>
</comment>
<feature type="domain" description="Riboflavin kinase" evidence="16">
    <location>
        <begin position="183"/>
        <end position="322"/>
    </location>
</feature>
<dbReference type="FunFam" id="3.40.50.620:FF:000021">
    <property type="entry name" value="Riboflavin biosynthesis protein"/>
    <property type="match status" value="1"/>
</dbReference>